<gene>
    <name evidence="1" type="ORF">KM029_05750</name>
</gene>
<proteinExistence type="predicted"/>
<evidence type="ECO:0000313" key="1">
    <source>
        <dbReference type="EMBL" id="QWG08439.1"/>
    </source>
</evidence>
<protein>
    <submittedName>
        <fullName evidence="1">Uncharacterized protein</fullName>
    </submittedName>
</protein>
<keyword evidence="2" id="KW-1185">Reference proteome</keyword>
<dbReference type="Proteomes" id="UP000682802">
    <property type="component" value="Chromosome 1"/>
</dbReference>
<sequence>MNNQKLTTTFLVILLLGFTLFVDAQTAYNVDKITAFSPSYVSDSEENPYQLQAIKYNKLWFFILNSQNDLEVLTIEGDSLSKTAEFFQTGVFKIIERYGMSCINQTKLINDLTLTPYYTFEGKAEKDFERILFLEYGYSKKSFFRKTINVLIYPFTFFIKKKSPYDKQLNQMNKLNGDIEKKQKAYIELSSPVL</sequence>
<organism evidence="1 2">
    <name type="scientific">Flammeovirga kamogawensis</name>
    <dbReference type="NCBI Taxonomy" id="373891"/>
    <lineage>
        <taxon>Bacteria</taxon>
        <taxon>Pseudomonadati</taxon>
        <taxon>Bacteroidota</taxon>
        <taxon>Cytophagia</taxon>
        <taxon>Cytophagales</taxon>
        <taxon>Flammeovirgaceae</taxon>
        <taxon>Flammeovirga</taxon>
    </lineage>
</organism>
<accession>A0ABX8GXV3</accession>
<dbReference type="EMBL" id="CP076128">
    <property type="protein sequence ID" value="QWG08439.1"/>
    <property type="molecule type" value="Genomic_DNA"/>
</dbReference>
<name>A0ABX8GXV3_9BACT</name>
<evidence type="ECO:0000313" key="2">
    <source>
        <dbReference type="Proteomes" id="UP000682802"/>
    </source>
</evidence>
<reference evidence="1 2" key="1">
    <citation type="submission" date="2021-05" db="EMBL/GenBank/DDBJ databases">
        <title>Comparative genomic studies on the polysaccharide-degrading batcterial strains of the Flammeovirga genus.</title>
        <authorList>
            <person name="Zewei F."/>
            <person name="Zheng Z."/>
            <person name="Yu L."/>
            <person name="Ruyue G."/>
            <person name="Yanhong M."/>
            <person name="Yuanyuan C."/>
            <person name="Jingyan G."/>
            <person name="Wenjun H."/>
        </authorList>
    </citation>
    <scope>NUCLEOTIDE SEQUENCE [LARGE SCALE GENOMIC DNA]</scope>
    <source>
        <strain evidence="1 2">YS10</strain>
    </source>
</reference>
<dbReference type="RefSeq" id="WP_144072358.1">
    <property type="nucleotide sequence ID" value="NZ_CP076128.1"/>
</dbReference>